<name>A0A3M0KK60_HIRRU</name>
<feature type="compositionally biased region" description="Basic and acidic residues" evidence="1">
    <location>
        <begin position="730"/>
        <end position="741"/>
    </location>
</feature>
<dbReference type="AlphaFoldDB" id="A0A3M0KK60"/>
<feature type="compositionally biased region" description="Basic and acidic residues" evidence="1">
    <location>
        <begin position="613"/>
        <end position="627"/>
    </location>
</feature>
<feature type="compositionally biased region" description="Basic and acidic residues" evidence="1">
    <location>
        <begin position="681"/>
        <end position="696"/>
    </location>
</feature>
<feature type="compositionally biased region" description="Basic and acidic residues" evidence="1">
    <location>
        <begin position="297"/>
        <end position="308"/>
    </location>
</feature>
<sequence length="774" mass="85147">MAKNTSKTASSPSRNRNGCWELWQEDLQTRHCFEGNSKNLEVVGIEGGKKDEEADRAEEEDAEVRNDGDSIHQRLGEAQVQTDKEDELSRRMKNLLGDVGSKVLLSHESPGNPVWIPEKPKPKSHSSSHRPASSKTNPYADIWRESSPESLDLTPNAEQTYDDSDEGHSKQRSEVKAAPSKILPGPVKPILHVYVQSIEGILKVGALQYQMSTGKPLQIHEEVDPPDSGKGETPSVSISKTPESCFSPSLSRKCAAHCHLSCHLFSRLLELRLPNSHCRQRALQWQQRRRVAPAQRRRCESGSTRDCHSSSALCDRGISSSDSEEDDLPRVLVLPAREPKPSTSRKWHLDNLVTQTKRGAVPREGPRDTGCGNGREERKKPELGISSNSCQQHSKAREPPHKICGHPDKKSQTFFCPVARNSEKSSGKGPTTSQKSCGQETKNPHKNFGQGSKDFHKSSGQETKDFHKSSGKVVRDSQESSRQVAKYPEKSSGQVTQQFRKSPGHVAKEIHKINGKKGNNFHKSCGQVSKDSDKSFCQVKDSQKSGGQMSKAPQDAHLQSKQSCLKPPVLTKEAVPRNTAASKGPVTDQSCKDGLKDKKTLMPKATASADLKLALHEPSEKTKDKGSHQANARGFLDPRLPGDAQRRDTLIPSGHRPGDVHQEKVPLPPEEEKLFLAAVKPDLKRKAMRSPEESPGKKKSIGSCIPKPEEKCGAATAAGHDCCTTCAKLDHDSHQRPRSETDGPELPAVDNPARNQDPQNPGVLCDSLQKHPLR</sequence>
<comment type="caution">
    <text evidence="2">The sequence shown here is derived from an EMBL/GenBank/DDBJ whole genome shotgun (WGS) entry which is preliminary data.</text>
</comment>
<evidence type="ECO:0000313" key="3">
    <source>
        <dbReference type="Proteomes" id="UP000269221"/>
    </source>
</evidence>
<evidence type="ECO:0000313" key="2">
    <source>
        <dbReference type="EMBL" id="RMC13638.1"/>
    </source>
</evidence>
<feature type="region of interest" description="Disordered" evidence="1">
    <location>
        <begin position="44"/>
        <end position="182"/>
    </location>
</feature>
<evidence type="ECO:0000256" key="1">
    <source>
        <dbReference type="SAM" id="MobiDB-lite"/>
    </source>
</evidence>
<feature type="compositionally biased region" description="Basic and acidic residues" evidence="1">
    <location>
        <begin position="453"/>
        <end position="479"/>
    </location>
</feature>
<feature type="region of interest" description="Disordered" evidence="1">
    <location>
        <begin position="420"/>
        <end position="711"/>
    </location>
</feature>
<feature type="compositionally biased region" description="Basic and acidic residues" evidence="1">
    <location>
        <begin position="656"/>
        <end position="674"/>
    </location>
</feature>
<feature type="compositionally biased region" description="Basic and acidic residues" evidence="1">
    <location>
        <begin position="219"/>
        <end position="230"/>
    </location>
</feature>
<feature type="compositionally biased region" description="Basic and acidic residues" evidence="1">
    <location>
        <begin position="63"/>
        <end position="75"/>
    </location>
</feature>
<feature type="region of interest" description="Disordered" evidence="1">
    <location>
        <begin position="219"/>
        <end position="242"/>
    </location>
</feature>
<feature type="compositionally biased region" description="Polar residues" evidence="1">
    <location>
        <begin position="491"/>
        <end position="500"/>
    </location>
</feature>
<feature type="region of interest" description="Disordered" evidence="1">
    <location>
        <begin position="287"/>
        <end position="408"/>
    </location>
</feature>
<feature type="compositionally biased region" description="Polar residues" evidence="1">
    <location>
        <begin position="428"/>
        <end position="441"/>
    </location>
</feature>
<accession>A0A3M0KK60</accession>
<keyword evidence="3" id="KW-1185">Reference proteome</keyword>
<proteinExistence type="predicted"/>
<reference evidence="2 3" key="1">
    <citation type="submission" date="2018-07" db="EMBL/GenBank/DDBJ databases">
        <title>A high quality draft genome assembly of the barn swallow (H. rustica rustica).</title>
        <authorList>
            <person name="Formenti G."/>
            <person name="Chiara M."/>
            <person name="Poveda L."/>
            <person name="Francoijs K.-J."/>
            <person name="Bonisoli-Alquati A."/>
            <person name="Canova L."/>
            <person name="Gianfranceschi L."/>
            <person name="Horner D.S."/>
            <person name="Saino N."/>
        </authorList>
    </citation>
    <scope>NUCLEOTIDE SEQUENCE [LARGE SCALE GENOMIC DNA]</scope>
    <source>
        <strain evidence="2">Chelidonia</strain>
        <tissue evidence="2">Blood</tissue>
    </source>
</reference>
<feature type="compositionally biased region" description="Basic and acidic residues" evidence="1">
    <location>
        <begin position="590"/>
        <end position="600"/>
    </location>
</feature>
<feature type="region of interest" description="Disordered" evidence="1">
    <location>
        <begin position="730"/>
        <end position="774"/>
    </location>
</feature>
<dbReference type="STRING" id="333673.A0A3M0KK60"/>
<protein>
    <submittedName>
        <fullName evidence="2">Uncharacterized protein</fullName>
    </submittedName>
</protein>
<gene>
    <name evidence="2" type="ORF">DUI87_08715</name>
</gene>
<organism evidence="2 3">
    <name type="scientific">Hirundo rustica rustica</name>
    <dbReference type="NCBI Taxonomy" id="333673"/>
    <lineage>
        <taxon>Eukaryota</taxon>
        <taxon>Metazoa</taxon>
        <taxon>Chordata</taxon>
        <taxon>Craniata</taxon>
        <taxon>Vertebrata</taxon>
        <taxon>Euteleostomi</taxon>
        <taxon>Archelosauria</taxon>
        <taxon>Archosauria</taxon>
        <taxon>Dinosauria</taxon>
        <taxon>Saurischia</taxon>
        <taxon>Theropoda</taxon>
        <taxon>Coelurosauria</taxon>
        <taxon>Aves</taxon>
        <taxon>Neognathae</taxon>
        <taxon>Neoaves</taxon>
        <taxon>Telluraves</taxon>
        <taxon>Australaves</taxon>
        <taxon>Passeriformes</taxon>
        <taxon>Sylvioidea</taxon>
        <taxon>Hirundinidae</taxon>
        <taxon>Hirundo</taxon>
    </lineage>
</organism>
<feature type="compositionally biased region" description="Basic and acidic residues" evidence="1">
    <location>
        <begin position="395"/>
        <end position="408"/>
    </location>
</feature>
<feature type="compositionally biased region" description="Basic and acidic residues" evidence="1">
    <location>
        <begin position="166"/>
        <end position="175"/>
    </location>
</feature>
<dbReference type="OrthoDB" id="9221321at2759"/>
<dbReference type="EMBL" id="QRBI01000105">
    <property type="protein sequence ID" value="RMC13638.1"/>
    <property type="molecule type" value="Genomic_DNA"/>
</dbReference>
<dbReference type="Proteomes" id="UP000269221">
    <property type="component" value="Unassembled WGS sequence"/>
</dbReference>